<feature type="region of interest" description="Disordered" evidence="1">
    <location>
        <begin position="592"/>
        <end position="612"/>
    </location>
</feature>
<feature type="compositionally biased region" description="Polar residues" evidence="1">
    <location>
        <begin position="441"/>
        <end position="457"/>
    </location>
</feature>
<feature type="domain" description="BAG" evidence="2">
    <location>
        <begin position="1071"/>
        <end position="1135"/>
    </location>
</feature>
<reference evidence="3" key="1">
    <citation type="journal article" date="2020" name="Stud. Mycol.">
        <title>101 Dothideomycetes genomes: a test case for predicting lifestyles and emergence of pathogens.</title>
        <authorList>
            <person name="Haridas S."/>
            <person name="Albert R."/>
            <person name="Binder M."/>
            <person name="Bloem J."/>
            <person name="Labutti K."/>
            <person name="Salamov A."/>
            <person name="Andreopoulos B."/>
            <person name="Baker S."/>
            <person name="Barry K."/>
            <person name="Bills G."/>
            <person name="Bluhm B."/>
            <person name="Cannon C."/>
            <person name="Castanera R."/>
            <person name="Culley D."/>
            <person name="Daum C."/>
            <person name="Ezra D."/>
            <person name="Gonzalez J."/>
            <person name="Henrissat B."/>
            <person name="Kuo A."/>
            <person name="Liang C."/>
            <person name="Lipzen A."/>
            <person name="Lutzoni F."/>
            <person name="Magnuson J."/>
            <person name="Mondo S."/>
            <person name="Nolan M."/>
            <person name="Ohm R."/>
            <person name="Pangilinan J."/>
            <person name="Park H.-J."/>
            <person name="Ramirez L."/>
            <person name="Alfaro M."/>
            <person name="Sun H."/>
            <person name="Tritt A."/>
            <person name="Yoshinaga Y."/>
            <person name="Zwiers L.-H."/>
            <person name="Turgeon B."/>
            <person name="Goodwin S."/>
            <person name="Spatafora J."/>
            <person name="Crous P."/>
            <person name="Grigoriev I."/>
        </authorList>
    </citation>
    <scope>NUCLEOTIDE SEQUENCE</scope>
    <source>
        <strain evidence="3">CBS 113818</strain>
    </source>
</reference>
<proteinExistence type="predicted"/>
<dbReference type="Gene3D" id="1.20.58.120">
    <property type="entry name" value="BAG domain"/>
    <property type="match status" value="1"/>
</dbReference>
<feature type="region of interest" description="Disordered" evidence="1">
    <location>
        <begin position="133"/>
        <end position="166"/>
    </location>
</feature>
<feature type="compositionally biased region" description="Acidic residues" evidence="1">
    <location>
        <begin position="962"/>
        <end position="975"/>
    </location>
</feature>
<evidence type="ECO:0000313" key="4">
    <source>
        <dbReference type="Proteomes" id="UP000799424"/>
    </source>
</evidence>
<feature type="compositionally biased region" description="Low complexity" evidence="1">
    <location>
        <begin position="667"/>
        <end position="684"/>
    </location>
</feature>
<name>A0A6A6ZUJ9_9PLEO</name>
<accession>A0A6A6ZUJ9</accession>
<feature type="region of interest" description="Disordered" evidence="1">
    <location>
        <begin position="436"/>
        <end position="466"/>
    </location>
</feature>
<gene>
    <name evidence="3" type="ORF">CC86DRAFT_407906</name>
</gene>
<evidence type="ECO:0000256" key="1">
    <source>
        <dbReference type="SAM" id="MobiDB-lite"/>
    </source>
</evidence>
<feature type="compositionally biased region" description="Basic and acidic residues" evidence="1">
    <location>
        <begin position="641"/>
        <end position="661"/>
    </location>
</feature>
<dbReference type="PROSITE" id="PS51035">
    <property type="entry name" value="BAG"/>
    <property type="match status" value="1"/>
</dbReference>
<feature type="compositionally biased region" description="Basic and acidic residues" evidence="1">
    <location>
        <begin position="226"/>
        <end position="241"/>
    </location>
</feature>
<keyword evidence="4" id="KW-1185">Reference proteome</keyword>
<dbReference type="Proteomes" id="UP000799424">
    <property type="component" value="Unassembled WGS sequence"/>
</dbReference>
<dbReference type="SUPFAM" id="SSF63491">
    <property type="entry name" value="BAG domain"/>
    <property type="match status" value="1"/>
</dbReference>
<feature type="compositionally biased region" description="Polar residues" evidence="1">
    <location>
        <begin position="8"/>
        <end position="35"/>
    </location>
</feature>
<dbReference type="SMART" id="SM00264">
    <property type="entry name" value="BAG"/>
    <property type="match status" value="1"/>
</dbReference>
<feature type="compositionally biased region" description="Polar residues" evidence="1">
    <location>
        <begin position="322"/>
        <end position="337"/>
    </location>
</feature>
<feature type="region of interest" description="Disordered" evidence="1">
    <location>
        <begin position="1"/>
        <end position="118"/>
    </location>
</feature>
<feature type="region of interest" description="Disordered" evidence="1">
    <location>
        <begin position="633"/>
        <end position="689"/>
    </location>
</feature>
<sequence>MARRSARLQKQPTPTRDISAISNDDSWMTAASSPALQLPSLPEMPDLPDPSAKTPQKPANATRQPSKLPHATVTPAPTPRSKSSKSLLPAMASRTPTNRTPMKPAGPDMHPAHHHASTAKVLDEARWLGFQSLGASTAPPKSTGANLGTPSKTPVPTNGAARIESSPDFRFRFKSPFAGLSKASKKDDQGLSPSTRHLIKEVKGVDTPVSSRALFGATEFSSKADMSPERKKVEPKGKMARFSDVHMQQFKKMDSIANHASSFRADPTRFKPVVAQSLRKSPSKPDLAMPETSKLKRTQSKMDMTESSSKIPPTPLKRTQSKMDLTGSSLPRSQSTVRLVPPTRNGRPASRDGPGDGNPTAKRVKRTEADDAATTRPASRDGPATLLAPPTRVAPTPARKITSQTALPRLASRLMTPTRSSIARSQSVKTIKTASMIPALTGNSPSKNNLFSPTNMGQAMRDGAREGMRKASENLQRVRSILRTPSRKFSDDPAQIAAGTHMSPPHQSSSFERALPPIPATAPVKKHVVFTSSTLQRASDDELGKSPSPMKFRAGSEVPTGAVFYPTLAGVNYTDLAEGVESLSASPSRRLTFGGETANHPRSFSFESGKAVNFGPSTTGTIRVVRKSDAASLVEGKKRKLDTVQESSDKENSEPAEDCRSAKKMRPSPAEPATPSKTPASSSKLPRRTPGRELLYNQQTCPSFTVASLNTLLADLRKSFDFLKNHPLLGTTSSPAITENQDLPTDLVSKITRLLQQGNINEVLNFVKHPRLDDPAYLTTLGIALAAVFITMSWFSRSGAGGNSWAGRFSPFGRPGNSPNSGVVNDSDFSYITNEDLRKNGAAAPEIVDWDDKNPERETDVLIFKEKRTNYPTHFPAHSIRDGDLKISTVRQAAAKKLNIDDPRRIRMFYKGRNLKHDERSAREEGLRGDGTGSEILVTIGEAPAGGYAPGAEHASRGTYSEGEDDDDDDDDDVDSGANTGGKKKPRKRGGRKSKKKGPVSANASGTSTPGYIGQGAGSEYLPIPSHINAQPRPTSAPPSGTAPPTPQTAAGKLEAIANKYHDEFMPLAIQYLNNPPAEKTKRDFEYKKLSESILTQIIFKLDGVETEGDQDARMKRKALVKEVQGMLNDLDKVGKAG</sequence>
<feature type="compositionally biased region" description="Low complexity" evidence="1">
    <location>
        <begin position="383"/>
        <end position="399"/>
    </location>
</feature>
<organism evidence="3 4">
    <name type="scientific">Ophiobolus disseminans</name>
    <dbReference type="NCBI Taxonomy" id="1469910"/>
    <lineage>
        <taxon>Eukaryota</taxon>
        <taxon>Fungi</taxon>
        <taxon>Dikarya</taxon>
        <taxon>Ascomycota</taxon>
        <taxon>Pezizomycotina</taxon>
        <taxon>Dothideomycetes</taxon>
        <taxon>Pleosporomycetidae</taxon>
        <taxon>Pleosporales</taxon>
        <taxon>Pleosporineae</taxon>
        <taxon>Phaeosphaeriaceae</taxon>
        <taxon>Ophiobolus</taxon>
    </lineage>
</organism>
<feature type="compositionally biased region" description="Pro residues" evidence="1">
    <location>
        <begin position="1035"/>
        <end position="1047"/>
    </location>
</feature>
<feature type="compositionally biased region" description="Polar residues" evidence="1">
    <location>
        <begin position="53"/>
        <end position="65"/>
    </location>
</feature>
<protein>
    <recommendedName>
        <fullName evidence="2">BAG domain-containing protein</fullName>
    </recommendedName>
</protein>
<dbReference type="EMBL" id="MU006229">
    <property type="protein sequence ID" value="KAF2824751.1"/>
    <property type="molecule type" value="Genomic_DNA"/>
</dbReference>
<evidence type="ECO:0000259" key="2">
    <source>
        <dbReference type="PROSITE" id="PS51035"/>
    </source>
</evidence>
<dbReference type="GO" id="GO:0051087">
    <property type="term" value="F:protein-folding chaperone binding"/>
    <property type="evidence" value="ECO:0007669"/>
    <property type="project" value="InterPro"/>
</dbReference>
<feature type="compositionally biased region" description="Polar residues" evidence="1">
    <location>
        <begin position="301"/>
        <end position="311"/>
    </location>
</feature>
<feature type="region of interest" description="Disordered" evidence="1">
    <location>
        <begin position="262"/>
        <end position="404"/>
    </location>
</feature>
<evidence type="ECO:0000313" key="3">
    <source>
        <dbReference type="EMBL" id="KAF2824751.1"/>
    </source>
</evidence>
<dbReference type="AlphaFoldDB" id="A0A6A6ZUJ9"/>
<feature type="region of interest" description="Disordered" evidence="1">
    <location>
        <begin position="944"/>
        <end position="1049"/>
    </location>
</feature>
<feature type="compositionally biased region" description="Low complexity" evidence="1">
    <location>
        <begin position="944"/>
        <end position="953"/>
    </location>
</feature>
<feature type="compositionally biased region" description="Basic residues" evidence="1">
    <location>
        <begin position="982"/>
        <end position="998"/>
    </location>
</feature>
<dbReference type="OrthoDB" id="5204833at2759"/>
<dbReference type="Pfam" id="PF02179">
    <property type="entry name" value="BAG"/>
    <property type="match status" value="1"/>
</dbReference>
<feature type="compositionally biased region" description="Polar residues" evidence="1">
    <location>
        <begin position="133"/>
        <end position="156"/>
    </location>
</feature>
<feature type="region of interest" description="Disordered" evidence="1">
    <location>
        <begin position="221"/>
        <end position="241"/>
    </location>
</feature>
<feature type="region of interest" description="Disordered" evidence="1">
    <location>
        <begin position="180"/>
        <end position="203"/>
    </location>
</feature>
<dbReference type="InterPro" id="IPR036533">
    <property type="entry name" value="BAG_dom_sf"/>
</dbReference>
<dbReference type="InterPro" id="IPR003103">
    <property type="entry name" value="BAG_domain"/>
</dbReference>